<keyword evidence="2" id="KW-1185">Reference proteome</keyword>
<evidence type="ECO:0000313" key="1">
    <source>
        <dbReference type="EMBL" id="OCH85231.1"/>
    </source>
</evidence>
<protein>
    <submittedName>
        <fullName evidence="1">Uncharacterized protein</fullName>
    </submittedName>
</protein>
<dbReference type="EMBL" id="KV722599">
    <property type="protein sequence ID" value="OCH85231.1"/>
    <property type="molecule type" value="Genomic_DNA"/>
</dbReference>
<proteinExistence type="predicted"/>
<dbReference type="Proteomes" id="UP000250043">
    <property type="component" value="Unassembled WGS sequence"/>
</dbReference>
<organism evidence="1 2">
    <name type="scientific">Obba rivulosa</name>
    <dbReference type="NCBI Taxonomy" id="1052685"/>
    <lineage>
        <taxon>Eukaryota</taxon>
        <taxon>Fungi</taxon>
        <taxon>Dikarya</taxon>
        <taxon>Basidiomycota</taxon>
        <taxon>Agaricomycotina</taxon>
        <taxon>Agaricomycetes</taxon>
        <taxon>Polyporales</taxon>
        <taxon>Gelatoporiaceae</taxon>
        <taxon>Obba</taxon>
    </lineage>
</organism>
<dbReference type="AlphaFoldDB" id="A0A8E2AIN1"/>
<name>A0A8E2AIN1_9APHY</name>
<gene>
    <name evidence="1" type="ORF">OBBRIDRAFT_329206</name>
</gene>
<accession>A0A8E2AIN1</accession>
<sequence length="294" mass="33120">MFGNEMELNVEWIRNVQLALPQTLPHMSAQYHGVRSLTVVQTSGGSVGGIRDLSPLIESFLSLQFLSYTTLIRPGRIDTMTSRVACKRAHASGGWKDLGRISANVHIIRSLALQRSIRRIDIGVLGIEDLTRFQSVISEVRPTHLSLTLQTRNWTNVAVPTVLRTAWRLTHLVLTVDISTDLVTEDVLDSPLALHAMLSAAASLTFLDIRFKCLLASESVAKHPRIQAVIDNLDMEKQAQRCARHVPSLRFIAGEFFRSREFFVIAESEGKASKVLTWLDEHTGNKFLREEWRR</sequence>
<evidence type="ECO:0000313" key="2">
    <source>
        <dbReference type="Proteomes" id="UP000250043"/>
    </source>
</evidence>
<reference evidence="1 2" key="1">
    <citation type="submission" date="2016-07" db="EMBL/GenBank/DDBJ databases">
        <title>Draft genome of the white-rot fungus Obba rivulosa 3A-2.</title>
        <authorList>
            <consortium name="DOE Joint Genome Institute"/>
            <person name="Miettinen O."/>
            <person name="Riley R."/>
            <person name="Acob R."/>
            <person name="Barry K."/>
            <person name="Cullen D."/>
            <person name="De Vries R."/>
            <person name="Hainaut M."/>
            <person name="Hatakka A."/>
            <person name="Henrissat B."/>
            <person name="Hilden K."/>
            <person name="Kuo R."/>
            <person name="Labutti K."/>
            <person name="Lipzen A."/>
            <person name="Makela M.R."/>
            <person name="Sandor L."/>
            <person name="Spatafora J.W."/>
            <person name="Grigoriev I.V."/>
            <person name="Hibbett D.S."/>
        </authorList>
    </citation>
    <scope>NUCLEOTIDE SEQUENCE [LARGE SCALE GENOMIC DNA]</scope>
    <source>
        <strain evidence="1 2">3A-2</strain>
    </source>
</reference>